<gene>
    <name evidence="1" type="ORF">BZM27_06030</name>
</gene>
<keyword evidence="2" id="KW-1185">Reference proteome</keyword>
<dbReference type="EMBL" id="MWML01000013">
    <property type="protein sequence ID" value="TCG09357.1"/>
    <property type="molecule type" value="Genomic_DNA"/>
</dbReference>
<dbReference type="Proteomes" id="UP000294200">
    <property type="component" value="Unassembled WGS sequence"/>
</dbReference>
<proteinExistence type="predicted"/>
<organism evidence="1 2">
    <name type="scientific">Paraburkholderia steynii</name>
    <dbReference type="NCBI Taxonomy" id="1245441"/>
    <lineage>
        <taxon>Bacteria</taxon>
        <taxon>Pseudomonadati</taxon>
        <taxon>Pseudomonadota</taxon>
        <taxon>Betaproteobacteria</taxon>
        <taxon>Burkholderiales</taxon>
        <taxon>Burkholderiaceae</taxon>
        <taxon>Paraburkholderia</taxon>
    </lineage>
</organism>
<dbReference type="AlphaFoldDB" id="A0A4R0XP79"/>
<evidence type="ECO:0000313" key="2">
    <source>
        <dbReference type="Proteomes" id="UP000294200"/>
    </source>
</evidence>
<comment type="caution">
    <text evidence="1">The sequence shown here is derived from an EMBL/GenBank/DDBJ whole genome shotgun (WGS) entry which is preliminary data.</text>
</comment>
<protein>
    <submittedName>
        <fullName evidence="1">Uncharacterized protein</fullName>
    </submittedName>
</protein>
<accession>A0A4R0XP79</accession>
<evidence type="ECO:0000313" key="1">
    <source>
        <dbReference type="EMBL" id="TCG09357.1"/>
    </source>
</evidence>
<reference evidence="1 2" key="1">
    <citation type="submission" date="2017-02" db="EMBL/GenBank/DDBJ databases">
        <title>Paraburkholderia sophoroidis sp. nov. and Paraburkholderia steynii sp. nov. rhizobial symbionts of the fynbos legume Hypocalyptus sophoroides.</title>
        <authorList>
            <person name="Steenkamp E.T."/>
            <person name="Beukes C.W."/>
            <person name="Van Zyl E."/>
            <person name="Avontuur J."/>
            <person name="Chan W.Y."/>
            <person name="Hassen A."/>
            <person name="Palmer M."/>
            <person name="Mthombeni L."/>
            <person name="Phalane F."/>
            <person name="Sereme K."/>
            <person name="Venter S.N."/>
        </authorList>
    </citation>
    <scope>NUCLEOTIDE SEQUENCE [LARGE SCALE GENOMIC DNA]</scope>
    <source>
        <strain evidence="1 2">HC1.1ba</strain>
    </source>
</reference>
<sequence length="283" mass="29774">MADIGDVYDSVSALIAGVIYPNGTSQPPVNGIQTRIYGGWPVKAQLDADLLAGNAHITVYGRESRNTTRYQTVPLDIAVTPPTLTLTINANTVTVDGTVAAGVNTAILAGTKAYLYQTVANDTPSTIAAALATLINADFPGTSATGPVITLPATATIAAARVGGSGSQVTEVGRVEQVFQITIWTNTPANRKSIASLIVPQLMNSRFLTLADGSAARMILQGQRDDDMPQKELLYRRDIMAKIEYAETITNTSTTVVDIVENIAVGVNGYNGGTYPNTTTINI</sequence>
<name>A0A4R0XP79_9BURK</name>